<protein>
    <submittedName>
        <fullName evidence="1">Uncharacterized protein</fullName>
    </submittedName>
</protein>
<evidence type="ECO:0000313" key="2">
    <source>
        <dbReference type="Proteomes" id="UP000835052"/>
    </source>
</evidence>
<reference evidence="1" key="1">
    <citation type="submission" date="2020-10" db="EMBL/GenBank/DDBJ databases">
        <authorList>
            <person name="Kikuchi T."/>
        </authorList>
    </citation>
    <scope>NUCLEOTIDE SEQUENCE</scope>
    <source>
        <strain evidence="1">NKZ352</strain>
    </source>
</reference>
<dbReference type="Proteomes" id="UP000835052">
    <property type="component" value="Unassembled WGS sequence"/>
</dbReference>
<keyword evidence="2" id="KW-1185">Reference proteome</keyword>
<accession>A0A8S1GP58</accession>
<proteinExistence type="predicted"/>
<name>A0A8S1GP58_9PELO</name>
<gene>
    <name evidence="1" type="ORF">CAUJ_LOCUS1025</name>
</gene>
<sequence length="68" mass="7545">MFRRLHRPLGAILYAAIVKSETHQESTREKSPMDLAEVRTEDAMGAKQRVISKHANAGAILVTTNIVD</sequence>
<dbReference type="EMBL" id="CAJGYM010000002">
    <property type="protein sequence ID" value="CAD6185106.1"/>
    <property type="molecule type" value="Genomic_DNA"/>
</dbReference>
<evidence type="ECO:0000313" key="1">
    <source>
        <dbReference type="EMBL" id="CAD6185106.1"/>
    </source>
</evidence>
<organism evidence="1 2">
    <name type="scientific">Caenorhabditis auriculariae</name>
    <dbReference type="NCBI Taxonomy" id="2777116"/>
    <lineage>
        <taxon>Eukaryota</taxon>
        <taxon>Metazoa</taxon>
        <taxon>Ecdysozoa</taxon>
        <taxon>Nematoda</taxon>
        <taxon>Chromadorea</taxon>
        <taxon>Rhabditida</taxon>
        <taxon>Rhabditina</taxon>
        <taxon>Rhabditomorpha</taxon>
        <taxon>Rhabditoidea</taxon>
        <taxon>Rhabditidae</taxon>
        <taxon>Peloderinae</taxon>
        <taxon>Caenorhabditis</taxon>
    </lineage>
</organism>
<dbReference type="AlphaFoldDB" id="A0A8S1GP58"/>
<comment type="caution">
    <text evidence="1">The sequence shown here is derived from an EMBL/GenBank/DDBJ whole genome shotgun (WGS) entry which is preliminary data.</text>
</comment>